<proteinExistence type="inferred from homology"/>
<evidence type="ECO:0000256" key="1">
    <source>
        <dbReference type="ARBA" id="ARBA00004651"/>
    </source>
</evidence>
<dbReference type="AlphaFoldDB" id="E3FXE2"/>
<dbReference type="Pfam" id="PF00528">
    <property type="entry name" value="BPD_transp_1"/>
    <property type="match status" value="1"/>
</dbReference>
<feature type="transmembrane region" description="Helical" evidence="7">
    <location>
        <begin position="121"/>
        <end position="140"/>
    </location>
</feature>
<keyword evidence="3" id="KW-1003">Cell membrane</keyword>
<dbReference type="GO" id="GO:0005886">
    <property type="term" value="C:plasma membrane"/>
    <property type="evidence" value="ECO:0007669"/>
    <property type="project" value="UniProtKB-SubCell"/>
</dbReference>
<keyword evidence="6 7" id="KW-0472">Membrane</keyword>
<organism evidence="9 10">
    <name type="scientific">Stigmatella aurantiaca (strain DW4/3-1)</name>
    <dbReference type="NCBI Taxonomy" id="378806"/>
    <lineage>
        <taxon>Bacteria</taxon>
        <taxon>Pseudomonadati</taxon>
        <taxon>Myxococcota</taxon>
        <taxon>Myxococcia</taxon>
        <taxon>Myxococcales</taxon>
        <taxon>Cystobacterineae</taxon>
        <taxon>Archangiaceae</taxon>
        <taxon>Stigmatella</taxon>
    </lineage>
</organism>
<gene>
    <name evidence="9" type="ordered locus">STAUR_5793</name>
</gene>
<dbReference type="PROSITE" id="PS50928">
    <property type="entry name" value="ABC_TM1"/>
    <property type="match status" value="1"/>
</dbReference>
<keyword evidence="2 7" id="KW-0813">Transport</keyword>
<dbReference type="KEGG" id="sur:STAUR_5793"/>
<feature type="transmembrane region" description="Helical" evidence="7">
    <location>
        <begin position="181"/>
        <end position="205"/>
    </location>
</feature>
<feature type="transmembrane region" description="Helical" evidence="7">
    <location>
        <begin position="63"/>
        <end position="82"/>
    </location>
</feature>
<dbReference type="SUPFAM" id="SSF161098">
    <property type="entry name" value="MetI-like"/>
    <property type="match status" value="1"/>
</dbReference>
<feature type="transmembrane region" description="Helical" evidence="7">
    <location>
        <begin position="217"/>
        <end position="238"/>
    </location>
</feature>
<evidence type="ECO:0000256" key="2">
    <source>
        <dbReference type="ARBA" id="ARBA00022448"/>
    </source>
</evidence>
<dbReference type="InterPro" id="IPR035906">
    <property type="entry name" value="MetI-like_sf"/>
</dbReference>
<feature type="transmembrane region" description="Helical" evidence="7">
    <location>
        <begin position="89"/>
        <end position="115"/>
    </location>
</feature>
<accession>E3FXE2</accession>
<reference evidence="9 10" key="1">
    <citation type="journal article" date="2011" name="Mol. Biol. Evol.">
        <title>Comparative genomic analysis of fruiting body formation in Myxococcales.</title>
        <authorList>
            <person name="Huntley S."/>
            <person name="Hamann N."/>
            <person name="Wegener-Feldbrugge S."/>
            <person name="Treuner-Lange A."/>
            <person name="Kube M."/>
            <person name="Reinhardt R."/>
            <person name="Klages S."/>
            <person name="Muller R."/>
            <person name="Ronning C.M."/>
            <person name="Nierman W.C."/>
            <person name="Sogaard-Andersen L."/>
        </authorList>
    </citation>
    <scope>NUCLEOTIDE SEQUENCE [LARGE SCALE GENOMIC DNA]</scope>
    <source>
        <strain evidence="9 10">DW4/3-1</strain>
    </source>
</reference>
<dbReference type="Proteomes" id="UP000001351">
    <property type="component" value="Chromosome"/>
</dbReference>
<evidence type="ECO:0000256" key="7">
    <source>
        <dbReference type="RuleBase" id="RU363032"/>
    </source>
</evidence>
<dbReference type="eggNOG" id="COG0600">
    <property type="taxonomic scope" value="Bacteria"/>
</dbReference>
<comment type="similarity">
    <text evidence="7">Belongs to the binding-protein-dependent transport system permease family.</text>
</comment>
<dbReference type="InterPro" id="IPR000515">
    <property type="entry name" value="MetI-like"/>
</dbReference>
<protein>
    <submittedName>
        <fullName evidence="9">ABC transporter, permease</fullName>
    </submittedName>
</protein>
<keyword evidence="5 7" id="KW-1133">Transmembrane helix</keyword>
<evidence type="ECO:0000259" key="8">
    <source>
        <dbReference type="PROSITE" id="PS50928"/>
    </source>
</evidence>
<name>E3FXE2_STIAD</name>
<evidence type="ECO:0000313" key="9">
    <source>
        <dbReference type="EMBL" id="ADO73555.1"/>
    </source>
</evidence>
<dbReference type="PANTHER" id="PTHR30151">
    <property type="entry name" value="ALKANE SULFONATE ABC TRANSPORTER-RELATED, MEMBRANE SUBUNIT"/>
    <property type="match status" value="1"/>
</dbReference>
<dbReference type="GO" id="GO:0055085">
    <property type="term" value="P:transmembrane transport"/>
    <property type="evidence" value="ECO:0007669"/>
    <property type="project" value="InterPro"/>
</dbReference>
<comment type="subcellular location">
    <subcellularLocation>
        <location evidence="1 7">Cell membrane</location>
        <topology evidence="1 7">Multi-pass membrane protein</topology>
    </subcellularLocation>
</comment>
<dbReference type="EMBL" id="CP002271">
    <property type="protein sequence ID" value="ADO73555.1"/>
    <property type="molecule type" value="Genomic_DNA"/>
</dbReference>
<evidence type="ECO:0000256" key="6">
    <source>
        <dbReference type="ARBA" id="ARBA00023136"/>
    </source>
</evidence>
<feature type="domain" description="ABC transmembrane type-1" evidence="8">
    <location>
        <begin position="55"/>
        <end position="236"/>
    </location>
</feature>
<dbReference type="STRING" id="378806.STAUR_5793"/>
<evidence type="ECO:0000256" key="5">
    <source>
        <dbReference type="ARBA" id="ARBA00022989"/>
    </source>
</evidence>
<dbReference type="RefSeq" id="WP_013376973.1">
    <property type="nucleotide sequence ID" value="NC_014623.1"/>
</dbReference>
<evidence type="ECO:0000256" key="4">
    <source>
        <dbReference type="ARBA" id="ARBA00022692"/>
    </source>
</evidence>
<sequence>MLRRYGSLAGLFAGFIGVWEVLCRWAGMPSFILPAPSQIATAFWTWREALLLEHLPITLAETLAGLIVSVILGVAVAAAMHLSPVVNRLVYPVIVASQTIPVIALSPLFLFWFGYSFAQKVAVVVLITFFPVAVNTADGLRSADRELLAWMRASGADRWRILRMVEAPNAMPHFFTGLKQAATISVIGAVIGEWLGGQSGLGIFGRRASSSLKTPELFASVILLAVMGGLLFSLVSWAERRFMAYRSQDHL</sequence>
<dbReference type="PANTHER" id="PTHR30151:SF20">
    <property type="entry name" value="ABC TRANSPORTER PERMEASE PROTEIN HI_0355-RELATED"/>
    <property type="match status" value="1"/>
</dbReference>
<keyword evidence="4 7" id="KW-0812">Transmembrane</keyword>
<evidence type="ECO:0000313" key="10">
    <source>
        <dbReference type="Proteomes" id="UP000001351"/>
    </source>
</evidence>
<dbReference type="HOGENOM" id="CLU_046113_2_1_7"/>
<dbReference type="Gene3D" id="1.10.3720.10">
    <property type="entry name" value="MetI-like"/>
    <property type="match status" value="1"/>
</dbReference>
<evidence type="ECO:0000256" key="3">
    <source>
        <dbReference type="ARBA" id="ARBA00022475"/>
    </source>
</evidence>
<keyword evidence="10" id="KW-1185">Reference proteome</keyword>
<dbReference type="CDD" id="cd06261">
    <property type="entry name" value="TM_PBP2"/>
    <property type="match status" value="1"/>
</dbReference>